<comment type="caution">
    <text evidence="8">The sequence shown here is derived from an EMBL/GenBank/DDBJ whole genome shotgun (WGS) entry which is preliminary data.</text>
</comment>
<protein>
    <recommendedName>
        <fullName evidence="1">[RNA-polymerase]-subunit kinase</fullName>
        <ecNumber evidence="1">2.7.11.23</ecNumber>
    </recommendedName>
</protein>
<evidence type="ECO:0000313" key="8">
    <source>
        <dbReference type="EMBL" id="OBS66699.1"/>
    </source>
</evidence>
<keyword evidence="7" id="KW-0732">Signal</keyword>
<dbReference type="InterPro" id="IPR011009">
    <property type="entry name" value="Kinase-like_dom_sf"/>
</dbReference>
<keyword evidence="5" id="KW-0418">Kinase</keyword>
<keyword evidence="6" id="KW-0067">ATP-binding</keyword>
<evidence type="ECO:0000256" key="5">
    <source>
        <dbReference type="ARBA" id="ARBA00022777"/>
    </source>
</evidence>
<evidence type="ECO:0000256" key="2">
    <source>
        <dbReference type="ARBA" id="ARBA00022527"/>
    </source>
</evidence>
<evidence type="ECO:0000256" key="7">
    <source>
        <dbReference type="SAM" id="SignalP"/>
    </source>
</evidence>
<dbReference type="Gene3D" id="1.10.510.10">
    <property type="entry name" value="Transferase(Phosphotransferase) domain 1"/>
    <property type="match status" value="1"/>
</dbReference>
<keyword evidence="2" id="KW-0723">Serine/threonine-protein kinase</keyword>
<dbReference type="GO" id="GO:0045944">
    <property type="term" value="P:positive regulation of transcription by RNA polymerase II"/>
    <property type="evidence" value="ECO:0007669"/>
    <property type="project" value="TreeGrafter"/>
</dbReference>
<dbReference type="PANTHER" id="PTHR24056:SF0">
    <property type="entry name" value="CYCLIN-DEPENDENT KINASE 7"/>
    <property type="match status" value="1"/>
</dbReference>
<reference evidence="8 9" key="1">
    <citation type="submission" date="2016-06" db="EMBL/GenBank/DDBJ databases">
        <title>The Draft Genome Sequence and Annotation of the Desert Woodrat Neotoma lepida.</title>
        <authorList>
            <person name="Campbell M."/>
            <person name="Oakeson K.F."/>
            <person name="Yandell M."/>
            <person name="Halpert J.R."/>
            <person name="Dearing D."/>
        </authorList>
    </citation>
    <scope>NUCLEOTIDE SEQUENCE [LARGE SCALE GENOMIC DNA]</scope>
    <source>
        <strain evidence="8">417</strain>
        <tissue evidence="8">Liver</tissue>
    </source>
</reference>
<evidence type="ECO:0000256" key="3">
    <source>
        <dbReference type="ARBA" id="ARBA00022679"/>
    </source>
</evidence>
<dbReference type="STRING" id="56216.A0A1A6GLE8"/>
<dbReference type="GO" id="GO:0005737">
    <property type="term" value="C:cytoplasm"/>
    <property type="evidence" value="ECO:0007669"/>
    <property type="project" value="TreeGrafter"/>
</dbReference>
<evidence type="ECO:0000256" key="1">
    <source>
        <dbReference type="ARBA" id="ARBA00012409"/>
    </source>
</evidence>
<name>A0A1A6GLE8_NEOLE</name>
<proteinExistence type="predicted"/>
<keyword evidence="9" id="KW-1185">Reference proteome</keyword>
<organism evidence="8 9">
    <name type="scientific">Neotoma lepida</name>
    <name type="common">Desert woodrat</name>
    <dbReference type="NCBI Taxonomy" id="56216"/>
    <lineage>
        <taxon>Eukaryota</taxon>
        <taxon>Metazoa</taxon>
        <taxon>Chordata</taxon>
        <taxon>Craniata</taxon>
        <taxon>Vertebrata</taxon>
        <taxon>Euteleostomi</taxon>
        <taxon>Mammalia</taxon>
        <taxon>Eutheria</taxon>
        <taxon>Euarchontoglires</taxon>
        <taxon>Glires</taxon>
        <taxon>Rodentia</taxon>
        <taxon>Myomorpha</taxon>
        <taxon>Muroidea</taxon>
        <taxon>Cricetidae</taxon>
        <taxon>Neotominae</taxon>
        <taxon>Neotoma</taxon>
    </lineage>
</organism>
<evidence type="ECO:0000313" key="9">
    <source>
        <dbReference type="Proteomes" id="UP000092124"/>
    </source>
</evidence>
<keyword evidence="4" id="KW-0547">Nucleotide-binding</keyword>
<dbReference type="EMBL" id="LZPO01087195">
    <property type="protein sequence ID" value="OBS66699.1"/>
    <property type="molecule type" value="Genomic_DNA"/>
</dbReference>
<dbReference type="InterPro" id="IPR050108">
    <property type="entry name" value="CDK"/>
</dbReference>
<feature type="chain" id="PRO_5008345693" description="[RNA-polymerase]-subunit kinase" evidence="7">
    <location>
        <begin position="17"/>
        <end position="149"/>
    </location>
</feature>
<keyword evidence="3" id="KW-0808">Transferase</keyword>
<gene>
    <name evidence="8" type="ORF">A6R68_04764</name>
</gene>
<feature type="signal peptide" evidence="7">
    <location>
        <begin position="1"/>
        <end position="16"/>
    </location>
</feature>
<accession>A0A1A6GLE8</accession>
<dbReference type="GO" id="GO:0070985">
    <property type="term" value="C:transcription factor TFIIK complex"/>
    <property type="evidence" value="ECO:0007669"/>
    <property type="project" value="TreeGrafter"/>
</dbReference>
<dbReference type="OrthoDB" id="1732493at2759"/>
<dbReference type="AlphaFoldDB" id="A0A1A6GLE8"/>
<dbReference type="SUPFAM" id="SSF56112">
    <property type="entry name" value="Protein kinase-like (PK-like)"/>
    <property type="match status" value="1"/>
</dbReference>
<sequence>MYGVGVDMWAVGCILAELLLRVPFLPGDSDLDQLTRIFETLGTPTEEQWPVSLYAFSLKCSYNSVKTNPWMPAPKTKLSGGSPEGTVKSICRNQKEKNRGLRTSVFVFQRPGKHSNMKLHKDHQVFFRGRTRDEAINGRLCGKGISLLL</sequence>
<dbReference type="GO" id="GO:0005524">
    <property type="term" value="F:ATP binding"/>
    <property type="evidence" value="ECO:0007669"/>
    <property type="project" value="UniProtKB-KW"/>
</dbReference>
<dbReference type="Proteomes" id="UP000092124">
    <property type="component" value="Unassembled WGS sequence"/>
</dbReference>
<dbReference type="GO" id="GO:0004693">
    <property type="term" value="F:cyclin-dependent protein serine/threonine kinase activity"/>
    <property type="evidence" value="ECO:0007669"/>
    <property type="project" value="TreeGrafter"/>
</dbReference>
<dbReference type="PANTHER" id="PTHR24056">
    <property type="entry name" value="CELL DIVISION PROTEIN KINASE"/>
    <property type="match status" value="1"/>
</dbReference>
<evidence type="ECO:0000256" key="6">
    <source>
        <dbReference type="ARBA" id="ARBA00022840"/>
    </source>
</evidence>
<evidence type="ECO:0000256" key="4">
    <source>
        <dbReference type="ARBA" id="ARBA00022741"/>
    </source>
</evidence>
<dbReference type="GO" id="GO:0008353">
    <property type="term" value="F:RNA polymerase II CTD heptapeptide repeat kinase activity"/>
    <property type="evidence" value="ECO:0007669"/>
    <property type="project" value="UniProtKB-EC"/>
</dbReference>
<dbReference type="EC" id="2.7.11.23" evidence="1"/>